<dbReference type="EMBL" id="DF820459">
    <property type="protein sequence ID" value="GAK52911.1"/>
    <property type="molecule type" value="Genomic_DNA"/>
</dbReference>
<proteinExistence type="predicted"/>
<name>A0A0S6W3G4_9BACT</name>
<organism evidence="1">
    <name type="scientific">Candidatus Moduliflexus flocculans</name>
    <dbReference type="NCBI Taxonomy" id="1499966"/>
    <lineage>
        <taxon>Bacteria</taxon>
        <taxon>Candidatus Moduliflexota</taxon>
        <taxon>Candidatus Moduliflexia</taxon>
        <taxon>Candidatus Moduliflexales</taxon>
        <taxon>Candidatus Moduliflexaceae</taxon>
    </lineage>
</organism>
<gene>
    <name evidence="1" type="ORF">U14_04168</name>
</gene>
<evidence type="ECO:0000313" key="1">
    <source>
        <dbReference type="EMBL" id="GAK52911.1"/>
    </source>
</evidence>
<accession>A0A0S6W3G4</accession>
<dbReference type="STRING" id="1499966.U14_04168"/>
<dbReference type="InterPro" id="IPR036513">
    <property type="entry name" value="STAS_dom_sf"/>
</dbReference>
<evidence type="ECO:0008006" key="3">
    <source>
        <dbReference type="Google" id="ProtNLM"/>
    </source>
</evidence>
<evidence type="ECO:0000313" key="2">
    <source>
        <dbReference type="Proteomes" id="UP000030700"/>
    </source>
</evidence>
<protein>
    <recommendedName>
        <fullName evidence="3">STAS domain-containing protein</fullName>
    </recommendedName>
</protein>
<dbReference type="AlphaFoldDB" id="A0A0S6W3G4"/>
<dbReference type="Proteomes" id="UP000030700">
    <property type="component" value="Unassembled WGS sequence"/>
</dbReference>
<reference evidence="1" key="1">
    <citation type="journal article" date="2015" name="PeerJ">
        <title>First genomic representation of candidate bacterial phylum KSB3 points to enhanced environmental sensing as a trigger of wastewater bulking.</title>
        <authorList>
            <person name="Sekiguchi Y."/>
            <person name="Ohashi A."/>
            <person name="Parks D.H."/>
            <person name="Yamauchi T."/>
            <person name="Tyson G.W."/>
            <person name="Hugenholtz P."/>
        </authorList>
    </citation>
    <scope>NUCLEOTIDE SEQUENCE [LARGE SCALE GENOMIC DNA]</scope>
</reference>
<dbReference type="HOGENOM" id="CLU_136789_0_0_0"/>
<dbReference type="SUPFAM" id="SSF52091">
    <property type="entry name" value="SpoIIaa-like"/>
    <property type="match status" value="1"/>
</dbReference>
<sequence length="135" mass="15352">MEIRGDSYVIRYDEATAMLSLEGILRLYGAAGYFSIEDFNKHHDVLPTDAGSSYASIMEIFEFIVTQKLPHCVLNLRGLELLNSSGINVLSKFVIKIRELHSTHLTIQGSQQFFWQSKVLQNLQKLMPGLNVEFD</sequence>
<keyword evidence="2" id="KW-1185">Reference proteome</keyword>